<protein>
    <recommendedName>
        <fullName evidence="2">Heterokaryon incompatibility domain-containing protein</fullName>
    </recommendedName>
</protein>
<evidence type="ECO:0000313" key="4">
    <source>
        <dbReference type="Proteomes" id="UP000192596"/>
    </source>
</evidence>
<dbReference type="PANTHER" id="PTHR24148">
    <property type="entry name" value="ANKYRIN REPEAT DOMAIN-CONTAINING PROTEIN 39 HOMOLOG-RELATED"/>
    <property type="match status" value="1"/>
</dbReference>
<keyword evidence="4" id="KW-1185">Reference proteome</keyword>
<dbReference type="AlphaFoldDB" id="A0A1V8SB53"/>
<feature type="compositionally biased region" description="Basic and acidic residues" evidence="1">
    <location>
        <begin position="603"/>
        <end position="628"/>
    </location>
</feature>
<dbReference type="EMBL" id="NAJO01000069">
    <property type="protein sequence ID" value="OQN96257.1"/>
    <property type="molecule type" value="Genomic_DNA"/>
</dbReference>
<gene>
    <name evidence="3" type="ORF">B0A48_17819</name>
</gene>
<dbReference type="InParanoid" id="A0A1V8SB53"/>
<evidence type="ECO:0000313" key="3">
    <source>
        <dbReference type="EMBL" id="OQN96257.1"/>
    </source>
</evidence>
<comment type="caution">
    <text evidence="3">The sequence shown here is derived from an EMBL/GenBank/DDBJ whole genome shotgun (WGS) entry which is preliminary data.</text>
</comment>
<proteinExistence type="predicted"/>
<feature type="domain" description="Heterokaryon incompatibility" evidence="2">
    <location>
        <begin position="51"/>
        <end position="212"/>
    </location>
</feature>
<dbReference type="Proteomes" id="UP000192596">
    <property type="component" value="Unassembled WGS sequence"/>
</dbReference>
<dbReference type="Pfam" id="PF06985">
    <property type="entry name" value="HET"/>
    <property type="match status" value="1"/>
</dbReference>
<dbReference type="InterPro" id="IPR010730">
    <property type="entry name" value="HET"/>
</dbReference>
<dbReference type="OrthoDB" id="3553147at2759"/>
<sequence length="679" mass="77037">METLSAGSIFRHDRLPDAKTHIRLLEVLTARSDAITECRLTYWAVAAAPPYIAISYTWGDPLEVSEIIVNAAKLEVRNNCVQVLRQANHHGPGYYWVDAICINQLDDQEKSSQVKMMGAIFRKATTVLACVGVHSTADDSIYLCKFLRKHERTLLDYAQFERIYDIKFTLPWIARSAWWRFRHSLKVQTRVLRALFALISRPYFRRAWVAQEIFGATEPVMYCDMDTCAVSSIAALIIISSWNDEKWFSRFAAKLHISSRPGHSWLRQRVFASSLEACEKLNGLEETVSKFTHNATTVASLAHRNPDRHFDLTTAMMDSMFTNAEDPRDKIYAMMGLLKPDTRAMIVVDYSYTAFELATGFISVILNCRERGFEEPAWLNDRYMYILGLTLKIEASDPALLAEIAGRVNTPLARAAKPAKLRRRIRMSGWTGLQVHDLDGARFYVEAGTNTPDLKNSTASRQAFKTVIYDAAGSSIAVVAHNVLPGDWIVQMSAAERQARPGVVLRKCAGCEHFEIICPAILLRSFSKDTQTTRFTMDFDLWDFSTMLYLYRAYFATRLPKLQILADPRGVTLSRSRSLDREMGKATNRYARQLETSSASRSHSLDREQTAASDRHDRHARVVEPRVSDIADPPTQLPFVAPLPEPPIDDRSDDDFWQYFSVAVCHRPKSSFAAREEAS</sequence>
<dbReference type="InterPro" id="IPR052895">
    <property type="entry name" value="HetReg/Transcr_Mod"/>
</dbReference>
<feature type="region of interest" description="Disordered" evidence="1">
    <location>
        <begin position="592"/>
        <end position="628"/>
    </location>
</feature>
<reference evidence="4" key="1">
    <citation type="submission" date="2017-03" db="EMBL/GenBank/DDBJ databases">
        <title>Genomes of endolithic fungi from Antarctica.</title>
        <authorList>
            <person name="Coleine C."/>
            <person name="Masonjones S."/>
            <person name="Stajich J.E."/>
        </authorList>
    </citation>
    <scope>NUCLEOTIDE SEQUENCE [LARGE SCALE GENOMIC DNA]</scope>
    <source>
        <strain evidence="4">CCFEE 5527</strain>
    </source>
</reference>
<organism evidence="3 4">
    <name type="scientific">Cryoendolithus antarcticus</name>
    <dbReference type="NCBI Taxonomy" id="1507870"/>
    <lineage>
        <taxon>Eukaryota</taxon>
        <taxon>Fungi</taxon>
        <taxon>Dikarya</taxon>
        <taxon>Ascomycota</taxon>
        <taxon>Pezizomycotina</taxon>
        <taxon>Dothideomycetes</taxon>
        <taxon>Dothideomycetidae</taxon>
        <taxon>Cladosporiales</taxon>
        <taxon>Cladosporiaceae</taxon>
        <taxon>Cryoendolithus</taxon>
    </lineage>
</organism>
<evidence type="ECO:0000259" key="2">
    <source>
        <dbReference type="Pfam" id="PF06985"/>
    </source>
</evidence>
<evidence type="ECO:0000256" key="1">
    <source>
        <dbReference type="SAM" id="MobiDB-lite"/>
    </source>
</evidence>
<dbReference type="STRING" id="1507870.A0A1V8SB53"/>
<dbReference type="PANTHER" id="PTHR24148:SF73">
    <property type="entry name" value="HET DOMAIN PROTEIN (AFU_ORTHOLOGUE AFUA_8G01020)"/>
    <property type="match status" value="1"/>
</dbReference>
<accession>A0A1V8SB53</accession>
<name>A0A1V8SB53_9PEZI</name>